<dbReference type="GO" id="GO:0009372">
    <property type="term" value="P:quorum sensing"/>
    <property type="evidence" value="ECO:0007669"/>
    <property type="project" value="UniProtKB-KW"/>
</dbReference>
<accession>A0A934JBV4</accession>
<keyword evidence="5" id="KW-0378">Hydrolase</keyword>
<name>A0A934JBV4_9BACL</name>
<comment type="caution">
    <text evidence="9">The sequence shown here is derived from an EMBL/GenBank/DDBJ whole genome shotgun (WGS) entry which is preliminary data.</text>
</comment>
<protein>
    <submittedName>
        <fullName evidence="9">Accessory gene regulator B family protein</fullName>
    </submittedName>
</protein>
<evidence type="ECO:0000256" key="7">
    <source>
        <dbReference type="ARBA" id="ARBA00023136"/>
    </source>
</evidence>
<dbReference type="AlphaFoldDB" id="A0A934JBV4"/>
<evidence type="ECO:0000256" key="3">
    <source>
        <dbReference type="ARBA" id="ARBA00022670"/>
    </source>
</evidence>
<sequence>MLYKYADGLRQRIEDSGVTAPSTAVTYYALQIIVNTVTIAGCALLIGFITGEFWRAALAIVSFGVIRYLSGGYHLKAGYLCIIVSTLLLSILPHLSFPIVVIKIMTIISVISFALFAPSNYDKYARMPKRYYPLLKIVSTGLVASNFVILSDVLAMTYIIQAVLLPLGKERRKT</sequence>
<evidence type="ECO:0000256" key="6">
    <source>
        <dbReference type="ARBA" id="ARBA00022989"/>
    </source>
</evidence>
<dbReference type="GO" id="GO:0016020">
    <property type="term" value="C:membrane"/>
    <property type="evidence" value="ECO:0007669"/>
    <property type="project" value="InterPro"/>
</dbReference>
<dbReference type="GO" id="GO:0008233">
    <property type="term" value="F:peptidase activity"/>
    <property type="evidence" value="ECO:0007669"/>
    <property type="project" value="UniProtKB-KW"/>
</dbReference>
<dbReference type="Pfam" id="PF04647">
    <property type="entry name" value="AgrB"/>
    <property type="match status" value="1"/>
</dbReference>
<feature type="transmembrane region" description="Helical" evidence="8">
    <location>
        <begin position="25"/>
        <end position="46"/>
    </location>
</feature>
<keyword evidence="7 8" id="KW-0472">Membrane</keyword>
<dbReference type="EMBL" id="JAELUP010000117">
    <property type="protein sequence ID" value="MBJ6364207.1"/>
    <property type="molecule type" value="Genomic_DNA"/>
</dbReference>
<feature type="transmembrane region" description="Helical" evidence="8">
    <location>
        <begin position="137"/>
        <end position="165"/>
    </location>
</feature>
<evidence type="ECO:0000256" key="5">
    <source>
        <dbReference type="ARBA" id="ARBA00022801"/>
    </source>
</evidence>
<reference evidence="9" key="1">
    <citation type="submission" date="2020-12" db="EMBL/GenBank/DDBJ databases">
        <authorList>
            <person name="Huq M.A."/>
        </authorList>
    </citation>
    <scope>NUCLEOTIDE SEQUENCE</scope>
    <source>
        <strain evidence="9">MAHUQ-46</strain>
    </source>
</reference>
<feature type="transmembrane region" description="Helical" evidence="8">
    <location>
        <begin position="76"/>
        <end position="92"/>
    </location>
</feature>
<keyword evidence="3" id="KW-0645">Protease</keyword>
<evidence type="ECO:0000256" key="4">
    <source>
        <dbReference type="ARBA" id="ARBA00022692"/>
    </source>
</evidence>
<keyword evidence="1" id="KW-1003">Cell membrane</keyword>
<evidence type="ECO:0000313" key="10">
    <source>
        <dbReference type="Proteomes" id="UP000640274"/>
    </source>
</evidence>
<evidence type="ECO:0000256" key="8">
    <source>
        <dbReference type="SAM" id="Phobius"/>
    </source>
</evidence>
<gene>
    <name evidence="9" type="ORF">JFN88_23605</name>
</gene>
<keyword evidence="4 8" id="KW-0812">Transmembrane</keyword>
<keyword evidence="6 8" id="KW-1133">Transmembrane helix</keyword>
<keyword evidence="2" id="KW-0673">Quorum sensing</keyword>
<evidence type="ECO:0000256" key="2">
    <source>
        <dbReference type="ARBA" id="ARBA00022654"/>
    </source>
</evidence>
<evidence type="ECO:0000313" key="9">
    <source>
        <dbReference type="EMBL" id="MBJ6364207.1"/>
    </source>
</evidence>
<organism evidence="9 10">
    <name type="scientific">Paenibacillus roseus</name>
    <dbReference type="NCBI Taxonomy" id="2798579"/>
    <lineage>
        <taxon>Bacteria</taxon>
        <taxon>Bacillati</taxon>
        <taxon>Bacillota</taxon>
        <taxon>Bacilli</taxon>
        <taxon>Bacillales</taxon>
        <taxon>Paenibacillaceae</taxon>
        <taxon>Paenibacillus</taxon>
    </lineage>
</organism>
<dbReference type="Proteomes" id="UP000640274">
    <property type="component" value="Unassembled WGS sequence"/>
</dbReference>
<dbReference type="InterPro" id="IPR006741">
    <property type="entry name" value="AgrB"/>
</dbReference>
<feature type="transmembrane region" description="Helical" evidence="8">
    <location>
        <begin position="99"/>
        <end position="117"/>
    </location>
</feature>
<keyword evidence="10" id="KW-1185">Reference proteome</keyword>
<evidence type="ECO:0000256" key="1">
    <source>
        <dbReference type="ARBA" id="ARBA00022475"/>
    </source>
</evidence>
<dbReference type="GO" id="GO:0006508">
    <property type="term" value="P:proteolysis"/>
    <property type="evidence" value="ECO:0007669"/>
    <property type="project" value="UniProtKB-KW"/>
</dbReference>
<proteinExistence type="predicted"/>
<dbReference type="RefSeq" id="WP_199021803.1">
    <property type="nucleotide sequence ID" value="NZ_JAELUP010000117.1"/>
</dbReference>